<dbReference type="PANTHER" id="PTHR12213:SF0">
    <property type="entry name" value="CORRINOID ADENOSYLTRANSFERASE MMAB"/>
    <property type="match status" value="1"/>
</dbReference>
<evidence type="ECO:0000256" key="4">
    <source>
        <dbReference type="RuleBase" id="RU366026"/>
    </source>
</evidence>
<feature type="domain" description="Cobalamin adenosyltransferase-like" evidence="5">
    <location>
        <begin position="3"/>
        <end position="46"/>
    </location>
</feature>
<dbReference type="Pfam" id="PF01923">
    <property type="entry name" value="Cob_adeno_trans"/>
    <property type="match status" value="1"/>
</dbReference>
<dbReference type="InterPro" id="IPR029499">
    <property type="entry name" value="PduO-typ"/>
</dbReference>
<sequence>MLFYARALCRRAERSLVEFSKEQKIPEAILTYMNRLSDYLFMLARSVNYRKGISETFWKR</sequence>
<dbReference type="PATRIC" id="fig|1618581.3.peg.220"/>
<evidence type="ECO:0000313" key="7">
    <source>
        <dbReference type="Proteomes" id="UP000034329"/>
    </source>
</evidence>
<dbReference type="GO" id="GO:0005524">
    <property type="term" value="F:ATP binding"/>
    <property type="evidence" value="ECO:0007669"/>
    <property type="project" value="UniProtKB-UniRule"/>
</dbReference>
<dbReference type="SUPFAM" id="SSF89028">
    <property type="entry name" value="Cobalamin adenosyltransferase-like"/>
    <property type="match status" value="1"/>
</dbReference>
<comment type="catalytic activity">
    <reaction evidence="4">
        <text>2 cob(II)yrinate a,c diamide + reduced [electron-transfer flavoprotein] + 2 ATP = 2 adenosylcob(III)yrinate a,c-diamide + 2 triphosphate + oxidized [electron-transfer flavoprotein] + 3 H(+)</text>
        <dbReference type="Rhea" id="RHEA:11528"/>
        <dbReference type="Rhea" id="RHEA-COMP:10685"/>
        <dbReference type="Rhea" id="RHEA-COMP:10686"/>
        <dbReference type="ChEBI" id="CHEBI:15378"/>
        <dbReference type="ChEBI" id="CHEBI:18036"/>
        <dbReference type="ChEBI" id="CHEBI:30616"/>
        <dbReference type="ChEBI" id="CHEBI:57692"/>
        <dbReference type="ChEBI" id="CHEBI:58307"/>
        <dbReference type="ChEBI" id="CHEBI:58503"/>
        <dbReference type="ChEBI" id="CHEBI:58537"/>
        <dbReference type="EC" id="2.5.1.17"/>
    </reaction>
</comment>
<comment type="similarity">
    <text evidence="4">Belongs to the Cob(I)alamin adenosyltransferase family.</text>
</comment>
<dbReference type="Proteomes" id="UP000034329">
    <property type="component" value="Unassembled WGS sequence"/>
</dbReference>
<dbReference type="GO" id="GO:0009236">
    <property type="term" value="P:cobalamin biosynthetic process"/>
    <property type="evidence" value="ECO:0007669"/>
    <property type="project" value="UniProtKB-UniRule"/>
</dbReference>
<name>A0A0G1MPY8_9BACT</name>
<evidence type="ECO:0000256" key="3">
    <source>
        <dbReference type="ARBA" id="ARBA00022840"/>
    </source>
</evidence>
<proteinExistence type="inferred from homology"/>
<keyword evidence="4" id="KW-0169">Cobalamin biosynthesis</keyword>
<dbReference type="GO" id="GO:0008817">
    <property type="term" value="F:corrinoid adenosyltransferase activity"/>
    <property type="evidence" value="ECO:0007669"/>
    <property type="project" value="UniProtKB-UniRule"/>
</dbReference>
<comment type="caution">
    <text evidence="6">The sequence shown here is derived from an EMBL/GenBank/DDBJ whole genome shotgun (WGS) entry which is preliminary data.</text>
</comment>
<dbReference type="InterPro" id="IPR036451">
    <property type="entry name" value="CblAdoTrfase-like_sf"/>
</dbReference>
<dbReference type="InterPro" id="IPR016030">
    <property type="entry name" value="CblAdoTrfase-like"/>
</dbReference>
<comment type="catalytic activity">
    <reaction evidence="4">
        <text>2 cob(II)alamin + reduced [electron-transfer flavoprotein] + 2 ATP = 2 adenosylcob(III)alamin + 2 triphosphate + oxidized [electron-transfer flavoprotein] + 3 H(+)</text>
        <dbReference type="Rhea" id="RHEA:28671"/>
        <dbReference type="Rhea" id="RHEA-COMP:10685"/>
        <dbReference type="Rhea" id="RHEA-COMP:10686"/>
        <dbReference type="ChEBI" id="CHEBI:15378"/>
        <dbReference type="ChEBI" id="CHEBI:16304"/>
        <dbReference type="ChEBI" id="CHEBI:18036"/>
        <dbReference type="ChEBI" id="CHEBI:18408"/>
        <dbReference type="ChEBI" id="CHEBI:30616"/>
        <dbReference type="ChEBI" id="CHEBI:57692"/>
        <dbReference type="ChEBI" id="CHEBI:58307"/>
        <dbReference type="EC" id="2.5.1.17"/>
    </reaction>
</comment>
<keyword evidence="3 4" id="KW-0067">ATP-binding</keyword>
<keyword evidence="2 4" id="KW-0547">Nucleotide-binding</keyword>
<keyword evidence="1 4" id="KW-0808">Transferase</keyword>
<comment type="pathway">
    <text evidence="4">Cofactor biosynthesis; adenosylcobalamin biosynthesis; adenosylcobalamin from cob(II)yrinate a,c-diamide: step 2/7.</text>
</comment>
<reference evidence="6 7" key="1">
    <citation type="journal article" date="2015" name="Nature">
        <title>rRNA introns, odd ribosomes, and small enigmatic genomes across a large radiation of phyla.</title>
        <authorList>
            <person name="Brown C.T."/>
            <person name="Hug L.A."/>
            <person name="Thomas B.C."/>
            <person name="Sharon I."/>
            <person name="Castelle C.J."/>
            <person name="Singh A."/>
            <person name="Wilkins M.J."/>
            <person name="Williams K.H."/>
            <person name="Banfield J.F."/>
        </authorList>
    </citation>
    <scope>NUCLEOTIDE SEQUENCE [LARGE SCALE GENOMIC DNA]</scope>
</reference>
<gene>
    <name evidence="6" type="ORF">UX13_C0012G0010</name>
</gene>
<accession>A0A0G1MPY8</accession>
<evidence type="ECO:0000313" key="6">
    <source>
        <dbReference type="EMBL" id="KKU10426.1"/>
    </source>
</evidence>
<dbReference type="PANTHER" id="PTHR12213">
    <property type="entry name" value="CORRINOID ADENOSYLTRANSFERASE"/>
    <property type="match status" value="1"/>
</dbReference>
<dbReference type="Gene3D" id="1.20.1200.10">
    <property type="entry name" value="Cobalamin adenosyltransferase-like"/>
    <property type="match status" value="1"/>
</dbReference>
<evidence type="ECO:0000256" key="1">
    <source>
        <dbReference type="ARBA" id="ARBA00022679"/>
    </source>
</evidence>
<protein>
    <recommendedName>
        <fullName evidence="4">Corrinoid adenosyltransferase</fullName>
        <ecNumber evidence="4">2.5.1.17</ecNumber>
    </recommendedName>
    <alternativeName>
        <fullName evidence="4">Cob(II)alamin adenosyltransferase</fullName>
    </alternativeName>
    <alternativeName>
        <fullName evidence="4">Cob(II)yrinic acid a,c-diamide adenosyltransferase</fullName>
    </alternativeName>
    <alternativeName>
        <fullName evidence="4">Cobinamide/cobalamin adenosyltransferase</fullName>
    </alternativeName>
</protein>
<dbReference type="EC" id="2.5.1.17" evidence="4"/>
<dbReference type="EMBL" id="LCLA01000012">
    <property type="protein sequence ID" value="KKU10426.1"/>
    <property type="molecule type" value="Genomic_DNA"/>
</dbReference>
<evidence type="ECO:0000256" key="2">
    <source>
        <dbReference type="ARBA" id="ARBA00022741"/>
    </source>
</evidence>
<dbReference type="AlphaFoldDB" id="A0A0G1MPY8"/>
<dbReference type="UniPathway" id="UPA00148">
    <property type="reaction ID" value="UER00233"/>
</dbReference>
<organism evidence="6 7">
    <name type="scientific">Candidatus Woesebacteria bacterium GW2011_GWB1_45_5</name>
    <dbReference type="NCBI Taxonomy" id="1618581"/>
    <lineage>
        <taxon>Bacteria</taxon>
        <taxon>Candidatus Woeseibacteriota</taxon>
    </lineage>
</organism>
<evidence type="ECO:0000259" key="5">
    <source>
        <dbReference type="Pfam" id="PF01923"/>
    </source>
</evidence>